<organism evidence="17 18">
    <name type="scientific">Alkalimarinus sediminis</name>
    <dbReference type="NCBI Taxonomy" id="1632866"/>
    <lineage>
        <taxon>Bacteria</taxon>
        <taxon>Pseudomonadati</taxon>
        <taxon>Pseudomonadota</taxon>
        <taxon>Gammaproteobacteria</taxon>
        <taxon>Alteromonadales</taxon>
        <taxon>Alteromonadaceae</taxon>
        <taxon>Alkalimarinus</taxon>
    </lineage>
</organism>
<dbReference type="Gene3D" id="3.20.20.70">
    <property type="entry name" value="Aldolase class I"/>
    <property type="match status" value="1"/>
</dbReference>
<evidence type="ECO:0000256" key="5">
    <source>
        <dbReference type="ARBA" id="ARBA00022363"/>
    </source>
</evidence>
<dbReference type="GO" id="GO:0016853">
    <property type="term" value="F:isomerase activity"/>
    <property type="evidence" value="ECO:0007669"/>
    <property type="project" value="UniProtKB-KW"/>
</dbReference>
<evidence type="ECO:0000259" key="16">
    <source>
        <dbReference type="PROSITE" id="PS51918"/>
    </source>
</evidence>
<gene>
    <name evidence="17" type="primary">epmB</name>
    <name evidence="17" type="ORF">NNL22_13905</name>
</gene>
<dbReference type="Proteomes" id="UP001164472">
    <property type="component" value="Chromosome"/>
</dbReference>
<evidence type="ECO:0000256" key="9">
    <source>
        <dbReference type="ARBA" id="ARBA00022898"/>
    </source>
</evidence>
<comment type="cofactor">
    <cofactor evidence="2 15">
        <name>pyridoxal 5'-phosphate</name>
        <dbReference type="ChEBI" id="CHEBI:597326"/>
    </cofactor>
</comment>
<evidence type="ECO:0000256" key="4">
    <source>
        <dbReference type="ARBA" id="ARBA00008703"/>
    </source>
</evidence>
<dbReference type="NCBIfam" id="TIGR03821">
    <property type="entry name" value="EFP_modif_epmB"/>
    <property type="match status" value="1"/>
</dbReference>
<feature type="domain" description="Radical SAM core" evidence="16">
    <location>
        <begin position="103"/>
        <end position="326"/>
    </location>
</feature>
<proteinExistence type="inferred from homology"/>
<dbReference type="PANTHER" id="PTHR30538">
    <property type="entry name" value="LYSINE 2,3-AMINOMUTASE-RELATED"/>
    <property type="match status" value="1"/>
</dbReference>
<accession>A0A9E8HH18</accession>
<dbReference type="SFLD" id="SFLDF00314">
    <property type="entry name" value="L-lysine_2_3-aminomutase_(yjeK"/>
    <property type="match status" value="1"/>
</dbReference>
<evidence type="ECO:0000256" key="15">
    <source>
        <dbReference type="PIRSR" id="PIRSR603739-50"/>
    </source>
</evidence>
<dbReference type="SUPFAM" id="SSF102114">
    <property type="entry name" value="Radical SAM enzymes"/>
    <property type="match status" value="1"/>
</dbReference>
<feature type="binding site" evidence="14">
    <location>
        <position position="121"/>
    </location>
    <ligand>
        <name>[4Fe-4S] cluster</name>
        <dbReference type="ChEBI" id="CHEBI:49883"/>
        <note>4Fe-4S-S-AdoMet</note>
    </ligand>
</feature>
<dbReference type="EMBL" id="CP101527">
    <property type="protein sequence ID" value="UZW74110.1"/>
    <property type="molecule type" value="Genomic_DNA"/>
</dbReference>
<keyword evidence="10" id="KW-0408">Iron</keyword>
<evidence type="ECO:0000256" key="7">
    <source>
        <dbReference type="ARBA" id="ARBA00022691"/>
    </source>
</evidence>
<feature type="binding site" evidence="14">
    <location>
        <position position="117"/>
    </location>
    <ligand>
        <name>[4Fe-4S] cluster</name>
        <dbReference type="ChEBI" id="CHEBI:49883"/>
        <note>4Fe-4S-S-AdoMet</note>
    </ligand>
</feature>
<name>A0A9E8HH18_9ALTE</name>
<dbReference type="InterPro" id="IPR007197">
    <property type="entry name" value="rSAM"/>
</dbReference>
<sequence>MIPRTLDAVEVPSWKEILSNAITSPQLLSEHLNIPISSISEQANRDFKLFVPEPYLQRIEKENVNDPLLKQVLPTHQEALSPAGYSKDPLAEESYNALPGLIHKYKSRVLLVSGSTCAINCRYCFRRHFPYAENRQSKEQWSTSITYIQQHPELNEVILSGGDPLVSNDKQLQWLTNQLCNIPHIKRLRIHTRLPVVIPQRVDSALLDWLSALPLQKIMVLHINHPNEIDESVRQAVKRIKATDTLVLNQSVLLAEVNDNADTLSSLSEALFDMGALPYYLHRLDKIEGAAHFDLPHARIKEIYAEMLATLPGYLIPKLVAEIPHRASKTPLDLYLE</sequence>
<feature type="modified residue" description="N6-(pyridoxal phosphate)lysine" evidence="15">
    <location>
        <position position="329"/>
    </location>
</feature>
<evidence type="ECO:0000256" key="10">
    <source>
        <dbReference type="ARBA" id="ARBA00023004"/>
    </source>
</evidence>
<evidence type="ECO:0000256" key="13">
    <source>
        <dbReference type="ARBA" id="ARBA00030756"/>
    </source>
</evidence>
<dbReference type="GO" id="GO:0051539">
    <property type="term" value="F:4 iron, 4 sulfur cluster binding"/>
    <property type="evidence" value="ECO:0007669"/>
    <property type="project" value="UniProtKB-KW"/>
</dbReference>
<dbReference type="SFLD" id="SFLDS00029">
    <property type="entry name" value="Radical_SAM"/>
    <property type="match status" value="1"/>
</dbReference>
<dbReference type="SFLD" id="SFLDG01070">
    <property type="entry name" value="PLP-dependent"/>
    <property type="match status" value="1"/>
</dbReference>
<dbReference type="RefSeq" id="WP_251811289.1">
    <property type="nucleotide sequence ID" value="NZ_CP101527.1"/>
</dbReference>
<dbReference type="InterPro" id="IPR003739">
    <property type="entry name" value="Lys_aminomutase/Glu_NH3_mut"/>
</dbReference>
<evidence type="ECO:0000256" key="3">
    <source>
        <dbReference type="ARBA" id="ARBA00001966"/>
    </source>
</evidence>
<comment type="catalytic activity">
    <reaction evidence="1">
        <text>L-lysine = D-beta-lysine</text>
        <dbReference type="Rhea" id="RHEA:44148"/>
        <dbReference type="ChEBI" id="CHEBI:32551"/>
        <dbReference type="ChEBI" id="CHEBI:84138"/>
    </reaction>
</comment>
<dbReference type="KEGG" id="asem:NNL22_13905"/>
<comment type="cofactor">
    <cofactor evidence="3">
        <name>[4Fe-4S] cluster</name>
        <dbReference type="ChEBI" id="CHEBI:49883"/>
    </cofactor>
</comment>
<dbReference type="InterPro" id="IPR022462">
    <property type="entry name" value="EpmB"/>
</dbReference>
<dbReference type="PIRSF" id="PIRSF004911">
    <property type="entry name" value="DUF160"/>
    <property type="match status" value="1"/>
</dbReference>
<dbReference type="InterPro" id="IPR013785">
    <property type="entry name" value="Aldolase_TIM"/>
</dbReference>
<comment type="similarity">
    <text evidence="4">Belongs to the radical SAM superfamily. KamA family.</text>
</comment>
<dbReference type="CDD" id="cd01335">
    <property type="entry name" value="Radical_SAM"/>
    <property type="match status" value="1"/>
</dbReference>
<evidence type="ECO:0000313" key="17">
    <source>
        <dbReference type="EMBL" id="UZW74110.1"/>
    </source>
</evidence>
<keyword evidence="18" id="KW-1185">Reference proteome</keyword>
<keyword evidence="12" id="KW-0413">Isomerase</keyword>
<evidence type="ECO:0000256" key="2">
    <source>
        <dbReference type="ARBA" id="ARBA00001933"/>
    </source>
</evidence>
<evidence type="ECO:0000256" key="1">
    <source>
        <dbReference type="ARBA" id="ARBA00001352"/>
    </source>
</evidence>
<feature type="binding site" evidence="14">
    <location>
        <position position="124"/>
    </location>
    <ligand>
        <name>[4Fe-4S] cluster</name>
        <dbReference type="ChEBI" id="CHEBI:49883"/>
        <note>4Fe-4S-S-AdoMet</note>
    </ligand>
</feature>
<keyword evidence="7" id="KW-0949">S-adenosyl-L-methionine</keyword>
<dbReference type="PROSITE" id="PS51918">
    <property type="entry name" value="RADICAL_SAM"/>
    <property type="match status" value="1"/>
</dbReference>
<protein>
    <recommendedName>
        <fullName evidence="5">L-lysine 2,3-aminomutase</fullName>
    </recommendedName>
    <alternativeName>
        <fullName evidence="13">EF-P post-translational modification enzyme B</fullName>
    </alternativeName>
</protein>
<evidence type="ECO:0000256" key="14">
    <source>
        <dbReference type="PIRSR" id="PIRSR004911-1"/>
    </source>
</evidence>
<dbReference type="AlphaFoldDB" id="A0A9E8HH18"/>
<keyword evidence="11 14" id="KW-0411">Iron-sulfur</keyword>
<evidence type="ECO:0000256" key="6">
    <source>
        <dbReference type="ARBA" id="ARBA00022485"/>
    </source>
</evidence>
<dbReference type="NCBIfam" id="TIGR00238">
    <property type="entry name" value="KamA family radical SAM protein"/>
    <property type="match status" value="1"/>
</dbReference>
<keyword evidence="6 14" id="KW-0004">4Fe-4S</keyword>
<dbReference type="PANTHER" id="PTHR30538:SF1">
    <property type="entry name" value="L-LYSINE 2,3-AMINOMUTASE"/>
    <property type="match status" value="1"/>
</dbReference>
<evidence type="ECO:0000313" key="18">
    <source>
        <dbReference type="Proteomes" id="UP001164472"/>
    </source>
</evidence>
<keyword evidence="8 14" id="KW-0479">Metal-binding</keyword>
<dbReference type="GO" id="GO:0046872">
    <property type="term" value="F:metal ion binding"/>
    <property type="evidence" value="ECO:0007669"/>
    <property type="project" value="UniProtKB-KW"/>
</dbReference>
<dbReference type="InterPro" id="IPR058240">
    <property type="entry name" value="rSAM_sf"/>
</dbReference>
<evidence type="ECO:0000256" key="8">
    <source>
        <dbReference type="ARBA" id="ARBA00022723"/>
    </source>
</evidence>
<evidence type="ECO:0000256" key="11">
    <source>
        <dbReference type="ARBA" id="ARBA00023014"/>
    </source>
</evidence>
<evidence type="ECO:0000256" key="12">
    <source>
        <dbReference type="ARBA" id="ARBA00023235"/>
    </source>
</evidence>
<reference evidence="17" key="1">
    <citation type="submission" date="2022-07" db="EMBL/GenBank/DDBJ databases">
        <title>Alkalimarinus sp. nov., isolated from gut of a Alitta virens.</title>
        <authorList>
            <person name="Yang A.I."/>
            <person name="Shin N.-R."/>
        </authorList>
    </citation>
    <scope>NUCLEOTIDE SEQUENCE</scope>
    <source>
        <strain evidence="17">FA028</strain>
    </source>
</reference>
<dbReference type="Pfam" id="PF04055">
    <property type="entry name" value="Radical_SAM"/>
    <property type="match status" value="1"/>
</dbReference>
<keyword evidence="9 15" id="KW-0663">Pyridoxal phosphate</keyword>